<dbReference type="Pfam" id="PF13561">
    <property type="entry name" value="adh_short_C2"/>
    <property type="match status" value="1"/>
</dbReference>
<dbReference type="InterPro" id="IPR002347">
    <property type="entry name" value="SDR_fam"/>
</dbReference>
<dbReference type="PANTHER" id="PTHR24321:SF8">
    <property type="entry name" value="ESTRADIOL 17-BETA-DEHYDROGENASE 8-RELATED"/>
    <property type="match status" value="1"/>
</dbReference>
<dbReference type="AlphaFoldDB" id="A0A517L076"/>
<gene>
    <name evidence="6" type="ORF">FKW77_009753</name>
</gene>
<dbReference type="PRINTS" id="PR00081">
    <property type="entry name" value="GDHRDH"/>
</dbReference>
<name>A0A517L076_9PEZI</name>
<evidence type="ECO:0000313" key="6">
    <source>
        <dbReference type="EMBL" id="QDS69043.1"/>
    </source>
</evidence>
<dbReference type="FunFam" id="3.40.50.720:FF:000084">
    <property type="entry name" value="Short-chain dehydrogenase reductase"/>
    <property type="match status" value="1"/>
</dbReference>
<proteinExistence type="inferred from homology"/>
<keyword evidence="7" id="KW-1185">Reference proteome</keyword>
<dbReference type="InterPro" id="IPR036291">
    <property type="entry name" value="NAD(P)-bd_dom_sf"/>
</dbReference>
<dbReference type="InterPro" id="IPR020904">
    <property type="entry name" value="Sc_DH/Rdtase_CS"/>
</dbReference>
<dbReference type="EMBL" id="CP042186">
    <property type="protein sequence ID" value="QDS69043.1"/>
    <property type="molecule type" value="Genomic_DNA"/>
</dbReference>
<evidence type="ECO:0000256" key="2">
    <source>
        <dbReference type="ARBA" id="ARBA00022857"/>
    </source>
</evidence>
<dbReference type="GO" id="GO:0016491">
    <property type="term" value="F:oxidoreductase activity"/>
    <property type="evidence" value="ECO:0007669"/>
    <property type="project" value="UniProtKB-KW"/>
</dbReference>
<dbReference type="SMART" id="SM00822">
    <property type="entry name" value="PKS_KR"/>
    <property type="match status" value="1"/>
</dbReference>
<keyword evidence="2" id="KW-0521">NADP</keyword>
<feature type="domain" description="Ketoreductase" evidence="5">
    <location>
        <begin position="10"/>
        <end position="203"/>
    </location>
</feature>
<organism evidence="6 7">
    <name type="scientific">Venturia effusa</name>
    <dbReference type="NCBI Taxonomy" id="50376"/>
    <lineage>
        <taxon>Eukaryota</taxon>
        <taxon>Fungi</taxon>
        <taxon>Dikarya</taxon>
        <taxon>Ascomycota</taxon>
        <taxon>Pezizomycotina</taxon>
        <taxon>Dothideomycetes</taxon>
        <taxon>Pleosporomycetidae</taxon>
        <taxon>Venturiales</taxon>
        <taxon>Venturiaceae</taxon>
        <taxon>Venturia</taxon>
    </lineage>
</organism>
<dbReference type="PROSITE" id="PS00061">
    <property type="entry name" value="ADH_SHORT"/>
    <property type="match status" value="1"/>
</dbReference>
<evidence type="ECO:0000259" key="5">
    <source>
        <dbReference type="SMART" id="SM00822"/>
    </source>
</evidence>
<dbReference type="InterPro" id="IPR057326">
    <property type="entry name" value="KR_dom"/>
</dbReference>
<evidence type="ECO:0000256" key="1">
    <source>
        <dbReference type="ARBA" id="ARBA00006484"/>
    </source>
</evidence>
<dbReference type="SUPFAM" id="SSF51735">
    <property type="entry name" value="NAD(P)-binding Rossmann-fold domains"/>
    <property type="match status" value="1"/>
</dbReference>
<protein>
    <recommendedName>
        <fullName evidence="5">Ketoreductase domain-containing protein</fullName>
    </recommendedName>
</protein>
<accession>A0A517L076</accession>
<dbReference type="Proteomes" id="UP000316270">
    <property type="component" value="Chromosome 2"/>
</dbReference>
<dbReference type="OrthoDB" id="1669814at2759"/>
<dbReference type="CDD" id="cd05233">
    <property type="entry name" value="SDR_c"/>
    <property type="match status" value="1"/>
</dbReference>
<evidence type="ECO:0000313" key="7">
    <source>
        <dbReference type="Proteomes" id="UP000316270"/>
    </source>
</evidence>
<dbReference type="PRINTS" id="PR00080">
    <property type="entry name" value="SDRFAMILY"/>
</dbReference>
<evidence type="ECO:0000256" key="4">
    <source>
        <dbReference type="ARBA" id="ARBA00023027"/>
    </source>
</evidence>
<evidence type="ECO:0000256" key="3">
    <source>
        <dbReference type="ARBA" id="ARBA00023002"/>
    </source>
</evidence>
<dbReference type="PANTHER" id="PTHR24321">
    <property type="entry name" value="DEHYDROGENASES, SHORT CHAIN"/>
    <property type="match status" value="1"/>
</dbReference>
<keyword evidence="3" id="KW-0560">Oxidoreductase</keyword>
<sequence>MAPNFDLRDKVIAITGGSGGIGLATAMLLLGEGAKVSIADVSAEALADAKKVLLSANADAELIAEVVDVRKAEQVNAWIEKTVKEFGKLDGACNLAGVDGDHSVIPKTINIERVEDLQDEEWQFVIDVNLHGVMYCMRAELRNMNAKGSMVNASSIAGIMGFPKNAAYTASKHAVIGLSRAAAKEVGDREIRVNCISPGIIDTPMHRASLKTRDENPMPPRWQIARKGQAEEVAALIAWLLCDSSSYITGSVQVIDGGWTC</sequence>
<keyword evidence="4" id="KW-0520">NAD</keyword>
<dbReference type="STRING" id="50376.A0A517L076"/>
<comment type="similarity">
    <text evidence="1">Belongs to the short-chain dehydrogenases/reductases (SDR) family.</text>
</comment>
<dbReference type="Gene3D" id="3.40.50.720">
    <property type="entry name" value="NAD(P)-binding Rossmann-like Domain"/>
    <property type="match status" value="1"/>
</dbReference>
<reference evidence="6 7" key="1">
    <citation type="submission" date="2019-07" db="EMBL/GenBank/DDBJ databases">
        <title>Finished genome of Venturia effusa.</title>
        <authorList>
            <person name="Young C.A."/>
            <person name="Cox M.P."/>
            <person name="Ganley A.R.D."/>
            <person name="David W.J."/>
        </authorList>
    </citation>
    <scope>NUCLEOTIDE SEQUENCE [LARGE SCALE GENOMIC DNA]</scope>
    <source>
        <strain evidence="7">albino</strain>
    </source>
</reference>